<dbReference type="PANTHER" id="PTHR31108">
    <property type="entry name" value="TUMOR PROTEIN P63-REGULATED GENE 1-LIKE PROTEIN"/>
    <property type="match status" value="1"/>
</dbReference>
<feature type="region of interest" description="Disordered" evidence="2">
    <location>
        <begin position="29"/>
        <end position="60"/>
    </location>
</feature>
<dbReference type="InterPro" id="IPR040242">
    <property type="entry name" value="TPRG1-like"/>
</dbReference>
<evidence type="ECO:0000256" key="1">
    <source>
        <dbReference type="ARBA" id="ARBA00009163"/>
    </source>
</evidence>
<dbReference type="Proteomes" id="UP000829291">
    <property type="component" value="Chromosome 2"/>
</dbReference>
<dbReference type="Pfam" id="PF12456">
    <property type="entry name" value="hSac2"/>
    <property type="match status" value="1"/>
</dbReference>
<dbReference type="PANTHER" id="PTHR31108:SF1">
    <property type="entry name" value="HSAC2 DOMAIN-CONTAINING PROTEIN"/>
    <property type="match status" value="1"/>
</dbReference>
<accession>A0ABM3FH29</accession>
<feature type="domain" description="HSac2" evidence="3">
    <location>
        <begin position="80"/>
        <end position="238"/>
    </location>
</feature>
<gene>
    <name evidence="5" type="primary">LOC107218081</name>
</gene>
<protein>
    <submittedName>
        <fullName evidence="5">Tumor protein p63-regulated gene 1-like protein isoform X1</fullName>
    </submittedName>
</protein>
<name>A0ABM3FH29_NEOLC</name>
<evidence type="ECO:0000313" key="4">
    <source>
        <dbReference type="Proteomes" id="UP000829291"/>
    </source>
</evidence>
<reference evidence="5" key="1">
    <citation type="submission" date="2025-08" db="UniProtKB">
        <authorList>
            <consortium name="RefSeq"/>
        </authorList>
    </citation>
    <scope>IDENTIFICATION</scope>
    <source>
        <tissue evidence="5">Thorax and Abdomen</tissue>
    </source>
</reference>
<dbReference type="RefSeq" id="XP_046587318.1">
    <property type="nucleotide sequence ID" value="XM_046731362.1"/>
</dbReference>
<feature type="compositionally biased region" description="Polar residues" evidence="2">
    <location>
        <begin position="33"/>
        <end position="54"/>
    </location>
</feature>
<dbReference type="InterPro" id="IPR034753">
    <property type="entry name" value="hSac2"/>
</dbReference>
<organism evidence="4 5">
    <name type="scientific">Neodiprion lecontei</name>
    <name type="common">Redheaded pine sawfly</name>
    <dbReference type="NCBI Taxonomy" id="441921"/>
    <lineage>
        <taxon>Eukaryota</taxon>
        <taxon>Metazoa</taxon>
        <taxon>Ecdysozoa</taxon>
        <taxon>Arthropoda</taxon>
        <taxon>Hexapoda</taxon>
        <taxon>Insecta</taxon>
        <taxon>Pterygota</taxon>
        <taxon>Neoptera</taxon>
        <taxon>Endopterygota</taxon>
        <taxon>Hymenoptera</taxon>
        <taxon>Tenthredinoidea</taxon>
        <taxon>Diprionidae</taxon>
        <taxon>Diprioninae</taxon>
        <taxon>Neodiprion</taxon>
    </lineage>
</organism>
<dbReference type="InterPro" id="IPR022158">
    <property type="entry name" value="Inositol_phosphatase"/>
</dbReference>
<evidence type="ECO:0000259" key="3">
    <source>
        <dbReference type="PROSITE" id="PS51791"/>
    </source>
</evidence>
<keyword evidence="4" id="KW-1185">Reference proteome</keyword>
<evidence type="ECO:0000313" key="5">
    <source>
        <dbReference type="RefSeq" id="XP_046587318.1"/>
    </source>
</evidence>
<dbReference type="PROSITE" id="PS51791">
    <property type="entry name" value="HSAC2"/>
    <property type="match status" value="1"/>
</dbReference>
<evidence type="ECO:0000256" key="2">
    <source>
        <dbReference type="SAM" id="MobiDB-lite"/>
    </source>
</evidence>
<sequence length="314" mass="35018">MCGIIVIVSSLDEGPSVDFGRATLEIAKENEASHQSQGETSSRNTVPEITSANNVPGVAQTPKNVTTLPFKRLDAHTFFSDRNDVVERAIKDCTDTLTKDVDGEIIGCWLLTQISLWDTEKERLVLLTQNALFSVKYDFISLKALEFSRVPLSEIDTVVNGELVYPPTSLVPRLNGLAEGVSSIFHNAVRQQWSSFTARSSFGEFESRGRNMVGLQLMWNKGKPLPLEKKWNPFVKNIPWLTFASHPLFWHKGTDLEKMKFDVEGLHVALVSLIGENCHVVSNSIVLENYLGLGALLHNRNALGFFKIRGKVSF</sequence>
<comment type="similarity">
    <text evidence="1">Belongs to the TPRG1 family.</text>
</comment>
<proteinExistence type="inferred from homology"/>
<dbReference type="GeneID" id="107218081"/>